<evidence type="ECO:0000256" key="1">
    <source>
        <dbReference type="ARBA" id="ARBA00005177"/>
    </source>
</evidence>
<sequence length="469" mass="51578">MTQSTMDPTFYRSAAEAAAAPPEQLAYVVAFDRAAQKHDAMTVVDVNPESDTYGRVVGWTDVPGTGHELHHFGWNACSSALRHEGHDMSGLARRYLLVPGLRSSDITVLDTQPDPHAPRVVKTISAKELSAKAGYSRPHTMHCGPDGVFLTCIGGPEGDADAPGGIALLDHSTFDVLRRWETDRGPQHFAYDAWWHLNQNTLISSEWGSPSMIENGLVPELLLGGKYGHALHFWDLAEGRHVQRVDLGAQHQMPLEVRPSHDPEATWGFVGVVISTEDLSGSIWRWYRDGAEWKAEKVITIPPEPADPEQLPPALKPFSAVPPLITDIDLSVDDRFLYVSCWGTGELKQFDVSDPAHPMEVGSVRMGGIVGRTPHPAEPDLPLAGGPQMVEVSRDGRRVYFTNSLYGAWDEQFYPDGVGAWMAKLDAGADGGLTVDERFFPHGDEFRGLRVHQIRLQGGDASSDSYCYR</sequence>
<reference evidence="7" key="1">
    <citation type="journal article" date="2019" name="Int. J. Syst. Evol. Microbiol.">
        <title>The Global Catalogue of Microorganisms (GCM) 10K type strain sequencing project: providing services to taxonomists for standard genome sequencing and annotation.</title>
        <authorList>
            <consortium name="The Broad Institute Genomics Platform"/>
            <consortium name="The Broad Institute Genome Sequencing Center for Infectious Disease"/>
            <person name="Wu L."/>
            <person name="Ma J."/>
        </authorList>
    </citation>
    <scope>NUCLEOTIDE SEQUENCE [LARGE SCALE GENOMIC DNA]</scope>
    <source>
        <strain evidence="7">JCM 12165</strain>
    </source>
</reference>
<dbReference type="Pfam" id="PF05694">
    <property type="entry name" value="SBP56"/>
    <property type="match status" value="1"/>
</dbReference>
<comment type="caution">
    <text evidence="6">The sequence shown here is derived from an EMBL/GenBank/DDBJ whole genome shotgun (WGS) entry which is preliminary data.</text>
</comment>
<gene>
    <name evidence="6" type="ORF">ACFSCY_22390</name>
</gene>
<name>A0ABW4FPS6_9PSEU</name>
<organism evidence="6 7">
    <name type="scientific">Pseudonocardia aurantiaca</name>
    <dbReference type="NCBI Taxonomy" id="75290"/>
    <lineage>
        <taxon>Bacteria</taxon>
        <taxon>Bacillati</taxon>
        <taxon>Actinomycetota</taxon>
        <taxon>Actinomycetes</taxon>
        <taxon>Pseudonocardiales</taxon>
        <taxon>Pseudonocardiaceae</taxon>
        <taxon>Pseudonocardia</taxon>
    </lineage>
</organism>
<evidence type="ECO:0000256" key="2">
    <source>
        <dbReference type="ARBA" id="ARBA00005606"/>
    </source>
</evidence>
<dbReference type="Gene3D" id="2.130.10.10">
    <property type="entry name" value="YVTN repeat-like/Quinoprotein amine dehydrogenase"/>
    <property type="match status" value="1"/>
</dbReference>
<protein>
    <recommendedName>
        <fullName evidence="4">Methanethiol oxidase</fullName>
        <ecNumber evidence="3">1.8.3.4</ecNumber>
    </recommendedName>
</protein>
<dbReference type="InterPro" id="IPR008826">
    <property type="entry name" value="Se-bd"/>
</dbReference>
<evidence type="ECO:0000256" key="5">
    <source>
        <dbReference type="ARBA" id="ARBA00047539"/>
    </source>
</evidence>
<evidence type="ECO:0000313" key="6">
    <source>
        <dbReference type="EMBL" id="MFD1532183.1"/>
    </source>
</evidence>
<accession>A0ABW4FPS6</accession>
<evidence type="ECO:0000256" key="3">
    <source>
        <dbReference type="ARBA" id="ARBA00012510"/>
    </source>
</evidence>
<proteinExistence type="inferred from homology"/>
<evidence type="ECO:0000256" key="4">
    <source>
        <dbReference type="ARBA" id="ARBA00015601"/>
    </source>
</evidence>
<comment type="similarity">
    <text evidence="2">Belongs to the selenium-binding protein family.</text>
</comment>
<dbReference type="SUPFAM" id="SSF75011">
    <property type="entry name" value="3-carboxy-cis,cis-mucoante lactonizing enzyme"/>
    <property type="match status" value="1"/>
</dbReference>
<comment type="pathway">
    <text evidence="1">Organosulfur degradation.</text>
</comment>
<evidence type="ECO:0000313" key="7">
    <source>
        <dbReference type="Proteomes" id="UP001597145"/>
    </source>
</evidence>
<dbReference type="InterPro" id="IPR015943">
    <property type="entry name" value="WD40/YVTN_repeat-like_dom_sf"/>
</dbReference>
<dbReference type="Proteomes" id="UP001597145">
    <property type="component" value="Unassembled WGS sequence"/>
</dbReference>
<dbReference type="EMBL" id="JBHUCP010000017">
    <property type="protein sequence ID" value="MFD1532183.1"/>
    <property type="molecule type" value="Genomic_DNA"/>
</dbReference>
<dbReference type="PANTHER" id="PTHR23300:SF0">
    <property type="entry name" value="METHANETHIOL OXIDASE"/>
    <property type="match status" value="1"/>
</dbReference>
<dbReference type="EC" id="1.8.3.4" evidence="3"/>
<comment type="catalytic activity">
    <reaction evidence="5">
        <text>methanethiol + O2 + H2O = hydrogen sulfide + formaldehyde + H2O2 + H(+)</text>
        <dbReference type="Rhea" id="RHEA:11812"/>
        <dbReference type="ChEBI" id="CHEBI:15377"/>
        <dbReference type="ChEBI" id="CHEBI:15378"/>
        <dbReference type="ChEBI" id="CHEBI:15379"/>
        <dbReference type="ChEBI" id="CHEBI:16007"/>
        <dbReference type="ChEBI" id="CHEBI:16240"/>
        <dbReference type="ChEBI" id="CHEBI:16842"/>
        <dbReference type="ChEBI" id="CHEBI:29919"/>
        <dbReference type="EC" id="1.8.3.4"/>
    </reaction>
</comment>
<keyword evidence="7" id="KW-1185">Reference proteome</keyword>
<dbReference type="PANTHER" id="PTHR23300">
    <property type="entry name" value="METHANETHIOL OXIDASE"/>
    <property type="match status" value="1"/>
</dbReference>
<dbReference type="RefSeq" id="WP_343980876.1">
    <property type="nucleotide sequence ID" value="NZ_BAAAJG010000012.1"/>
</dbReference>